<proteinExistence type="predicted"/>
<comment type="caution">
    <text evidence="2">The sequence shown here is derived from an EMBL/GenBank/DDBJ whole genome shotgun (WGS) entry which is preliminary data.</text>
</comment>
<keyword evidence="1" id="KW-0472">Membrane</keyword>
<dbReference type="AlphaFoldDB" id="A0AAQ1G953"/>
<reference evidence="2 3" key="1">
    <citation type="submission" date="2016-10" db="EMBL/GenBank/DDBJ databases">
        <authorList>
            <person name="Varghese N."/>
            <person name="Submissions S."/>
        </authorList>
    </citation>
    <scope>NUCLEOTIDE SEQUENCE [LARGE SCALE GENOMIC DNA]</scope>
    <source>
        <strain evidence="2 3">CECT 8317</strain>
    </source>
</reference>
<protein>
    <submittedName>
        <fullName evidence="2">Uncharacterized protein</fullName>
    </submittedName>
</protein>
<gene>
    <name evidence="2" type="ORF">SAMN05216586_111107</name>
</gene>
<organism evidence="2 3">
    <name type="scientific">Halopseudomonas aestusnigri</name>
    <dbReference type="NCBI Taxonomy" id="857252"/>
    <lineage>
        <taxon>Bacteria</taxon>
        <taxon>Pseudomonadati</taxon>
        <taxon>Pseudomonadota</taxon>
        <taxon>Gammaproteobacteria</taxon>
        <taxon>Pseudomonadales</taxon>
        <taxon>Pseudomonadaceae</taxon>
        <taxon>Halopseudomonas</taxon>
    </lineage>
</organism>
<dbReference type="Proteomes" id="UP000243518">
    <property type="component" value="Unassembled WGS sequence"/>
</dbReference>
<keyword evidence="3" id="KW-1185">Reference proteome</keyword>
<dbReference type="EMBL" id="FNVE01000011">
    <property type="protein sequence ID" value="SEG61261.1"/>
    <property type="molecule type" value="Genomic_DNA"/>
</dbReference>
<name>A0AAQ1G953_9GAMM</name>
<sequence length="29" mass="3237">MKSLLKPKWSTVALVVLATWLLLILPNMG</sequence>
<keyword evidence="1" id="KW-1133">Transmembrane helix</keyword>
<keyword evidence="1" id="KW-0812">Transmembrane</keyword>
<evidence type="ECO:0000313" key="3">
    <source>
        <dbReference type="Proteomes" id="UP000243518"/>
    </source>
</evidence>
<accession>A0AAQ1G953</accession>
<feature type="transmembrane region" description="Helical" evidence="1">
    <location>
        <begin position="12"/>
        <end position="28"/>
    </location>
</feature>
<evidence type="ECO:0000256" key="1">
    <source>
        <dbReference type="SAM" id="Phobius"/>
    </source>
</evidence>
<evidence type="ECO:0000313" key="2">
    <source>
        <dbReference type="EMBL" id="SEG61261.1"/>
    </source>
</evidence>